<dbReference type="GO" id="GO:0007155">
    <property type="term" value="P:cell adhesion"/>
    <property type="evidence" value="ECO:0007669"/>
    <property type="project" value="InterPro"/>
</dbReference>
<dbReference type="InterPro" id="IPR050492">
    <property type="entry name" value="Bact_metal-bind_prot9"/>
</dbReference>
<dbReference type="InterPro" id="IPR006127">
    <property type="entry name" value="ZnuA-like"/>
</dbReference>
<dbReference type="GO" id="GO:0030001">
    <property type="term" value="P:metal ion transport"/>
    <property type="evidence" value="ECO:0007669"/>
    <property type="project" value="InterPro"/>
</dbReference>
<proteinExistence type="inferred from homology"/>
<evidence type="ECO:0000313" key="4">
    <source>
        <dbReference type="EMBL" id="RZN65536.1"/>
    </source>
</evidence>
<comment type="similarity">
    <text evidence="1">Belongs to the bacterial solute-binding protein 9 family.</text>
</comment>
<dbReference type="PANTHER" id="PTHR42953">
    <property type="entry name" value="HIGH-AFFINITY ZINC UPTAKE SYSTEM PROTEIN ZNUA-RELATED"/>
    <property type="match status" value="1"/>
</dbReference>
<accession>A0A520KUE8</accession>
<dbReference type="PRINTS" id="PR00690">
    <property type="entry name" value="ADHESNFAMILY"/>
</dbReference>
<dbReference type="PANTHER" id="PTHR42953:SF3">
    <property type="entry name" value="HIGH-AFFINITY ZINC UPTAKE SYSTEM PROTEIN ZNUA"/>
    <property type="match status" value="1"/>
</dbReference>
<evidence type="ECO:0000256" key="3">
    <source>
        <dbReference type="ARBA" id="ARBA00022729"/>
    </source>
</evidence>
<keyword evidence="2" id="KW-0813">Transport</keyword>
<dbReference type="Gene3D" id="3.40.50.1980">
    <property type="entry name" value="Nitrogenase molybdenum iron protein domain"/>
    <property type="match status" value="2"/>
</dbReference>
<evidence type="ECO:0000256" key="2">
    <source>
        <dbReference type="ARBA" id="ARBA00022448"/>
    </source>
</evidence>
<name>A0A520KUE8_METT2</name>
<comment type="caution">
    <text evidence="4">The sequence shown here is derived from an EMBL/GenBank/DDBJ whole genome shotgun (WGS) entry which is preliminary data.</text>
</comment>
<dbReference type="InterPro" id="IPR006128">
    <property type="entry name" value="Lipoprotein_PsaA-like"/>
</dbReference>
<dbReference type="Pfam" id="PF01297">
    <property type="entry name" value="ZnuA"/>
    <property type="match status" value="1"/>
</dbReference>
<keyword evidence="3" id="KW-0732">Signal</keyword>
<dbReference type="EMBL" id="RXIF01000002">
    <property type="protein sequence ID" value="RZN65536.1"/>
    <property type="molecule type" value="Genomic_DNA"/>
</dbReference>
<reference evidence="4 5" key="1">
    <citation type="journal article" date="2019" name="Nat. Microbiol.">
        <title>Wide diversity of methane and short-chain alkane metabolisms in uncultured archaea.</title>
        <authorList>
            <person name="Borrel G."/>
            <person name="Adam P.S."/>
            <person name="McKay L.J."/>
            <person name="Chen L.X."/>
            <person name="Sierra-Garcia I.N."/>
            <person name="Sieber C.M."/>
            <person name="Letourneur Q."/>
            <person name="Ghozlane A."/>
            <person name="Andersen G.L."/>
            <person name="Li W.J."/>
            <person name="Hallam S.J."/>
            <person name="Muyzer G."/>
            <person name="de Oliveira V.M."/>
            <person name="Inskeep W.P."/>
            <person name="Banfield J.F."/>
            <person name="Gribaldo S."/>
        </authorList>
    </citation>
    <scope>NUCLEOTIDE SEQUENCE [LARGE SCALE GENOMIC DNA]</scope>
    <source>
        <strain evidence="4">NM1a</strain>
    </source>
</reference>
<evidence type="ECO:0000256" key="1">
    <source>
        <dbReference type="ARBA" id="ARBA00011028"/>
    </source>
</evidence>
<protein>
    <submittedName>
        <fullName evidence="4">Zinc ABC transporter substrate-binding protein</fullName>
    </submittedName>
</protein>
<sequence>MIDKNKRILLICIIVALVLCIIASILSMRGENENKVEGNNKIVVCVTILPQADFVRNIMGDKADIVVMTPPGANPHTYEPSPNQMRAISNAKIYFKVGSGIDFERTWMDKLESLNPDMVIIDGSKGIEIIDNDPHIWLSPQNAIKMTENFYNELIKIDPASKDLYEQNKNKFVERLMGLDKELKNKFSRYENRAFLTYHPSFGYLAKDYDLVQIAVESEGKEPTPQGTRRYVDLARDLNIFYIFLEPQFPKRYAEAIAEEIGGEIVYIDPLPENYIENMIKLSDMLVLEFE</sequence>
<evidence type="ECO:0000313" key="5">
    <source>
        <dbReference type="Proteomes" id="UP000317158"/>
    </source>
</evidence>
<dbReference type="SUPFAM" id="SSF53807">
    <property type="entry name" value="Helical backbone' metal receptor"/>
    <property type="match status" value="1"/>
</dbReference>
<dbReference type="GO" id="GO:0046872">
    <property type="term" value="F:metal ion binding"/>
    <property type="evidence" value="ECO:0007669"/>
    <property type="project" value="InterPro"/>
</dbReference>
<organism evidence="4 5">
    <name type="scientific">Methanoliparum thermophilum</name>
    <dbReference type="NCBI Taxonomy" id="2491083"/>
    <lineage>
        <taxon>Archaea</taxon>
        <taxon>Methanobacteriati</taxon>
        <taxon>Methanobacteriota</taxon>
        <taxon>Candidatus Methanoliparia</taxon>
        <taxon>Candidatus Methanoliparales</taxon>
        <taxon>Candidatus Methanoliparaceae</taxon>
        <taxon>Candidatus Methanoliparum</taxon>
    </lineage>
</organism>
<gene>
    <name evidence="4" type="ORF">EF806_01205</name>
</gene>
<dbReference type="AlphaFoldDB" id="A0A520KUE8"/>
<dbReference type="Proteomes" id="UP000317158">
    <property type="component" value="Unassembled WGS sequence"/>
</dbReference>